<dbReference type="PANTHER" id="PTHR11903">
    <property type="entry name" value="PROSTAGLANDIN G/H SYNTHASE"/>
    <property type="match status" value="1"/>
</dbReference>
<dbReference type="PROSITE" id="PS50292">
    <property type="entry name" value="PEROXIDASE_3"/>
    <property type="match status" value="1"/>
</dbReference>
<sequence length="1106" mass="122100">MSTLTPLDAFEIGSDSIYLSRRGLPKAPDGHYDWENREDPEHSPQGHAGVTNLLNTMETLKSKGNIVPSPRVVAAFVQQAMHPDAIDDRQGAFQGGLDLLSRLPSSAPIAQKLSDKAIGLLYNTLPHPRAALIGPVHEFRQADGGGNNLQIPDLGRAGTPYARSVQGKWCYAPTSLPDPGLVFDMLLKARGRKDHPGGNSGLTFAFASIATHSLFRTDLQDWSINTTSSYLDLSPLYGINQAAQDLVRNKAEGRGLLYPDTFSEERLLFLPPAPSALLVLFNRNHNYIADMLLKINERGQWSDPPPTDAKLRALQDEQIFQTARLVNCGHLMRLVMSDYVAGFLGLSEGNAWSMDPFDPIKDDTTGIPLERGLGNHCSVEFNLLYRWHPTLSADDQKWTEDEFSGLFNKKPFDEITLPDFFTVMAKLAANVNPDPKQRTFGGLTRGPDGLFSDDDLARVLHDANEAPAGAYGAQRTPECLRIVEILGIMQARQWGVCTMNEFRKFLGLKQFADFEEWNSDAEVVAAARQLYGHIDNLELYTGLQCEDTMPLSPGLRLAGGYTMTRAVLGDAINLIRGDRFYTSDFTPANLTAWGYQDSISDPHNGGFGAALPKLLMRALPRHYPYNSVYTCFPFFTPEKMRSSLTKLKLADQYTFTRPIAVPVTTVLNNFTAIDFVFKDPRTFPTPYDLSKLGNGYGFMLAFDTPAKHDPDYARAAHALYPNAEAMKEYSTWYAGILRDLLKQHTWRTKDSPRNFVDITRNVINLAGVHWATDKLCGITLKTAATPKGLYTEQETYDMFALLFSVAFLSTGDQSELFSQTWAAFEPGGILQALVADAILAINPHVAGGNAITGIIGHVSKFLWPPQKKPSFAFLSRMIATGRPLNELVANVVSLAIGSSVTVAQAAVHVVDFYLDDRHSGERAKIIELIREEDPKSTELLHGYIREAMRLNPQFTGLWRNVTADASIPQGPEKPPIQVKAGARIWASFRNAHLNPHDFPNPTNVDPKRPKSSYRLLGAGFHHCLGATFVEPVIAEVLKVVFGLKNVRRAPGDMGRLAGFTQIVDETPTNVYLTAYGGTSAWPGSMTIQVSRVSSNARPQADRLSVG</sequence>
<keyword evidence="2 7" id="KW-0349">Heme</keyword>
<evidence type="ECO:0000313" key="9">
    <source>
        <dbReference type="Proteomes" id="UP000613580"/>
    </source>
</evidence>
<dbReference type="Proteomes" id="UP000613580">
    <property type="component" value="Unassembled WGS sequence"/>
</dbReference>
<evidence type="ECO:0000256" key="2">
    <source>
        <dbReference type="ARBA" id="ARBA00022617"/>
    </source>
</evidence>
<dbReference type="Pfam" id="PF03098">
    <property type="entry name" value="An_peroxidase"/>
    <property type="match status" value="1"/>
</dbReference>
<dbReference type="InterPro" id="IPR036396">
    <property type="entry name" value="Cyt_P450_sf"/>
</dbReference>
<comment type="subunit">
    <text evidence="1">Homotetramer.</text>
</comment>
<dbReference type="OrthoDB" id="823504at2759"/>
<organism evidence="8 9">
    <name type="scientific">Mycena chlorophos</name>
    <name type="common">Agaric fungus</name>
    <name type="synonym">Agaricus chlorophos</name>
    <dbReference type="NCBI Taxonomy" id="658473"/>
    <lineage>
        <taxon>Eukaryota</taxon>
        <taxon>Fungi</taxon>
        <taxon>Dikarya</taxon>
        <taxon>Basidiomycota</taxon>
        <taxon>Agaricomycotina</taxon>
        <taxon>Agaricomycetes</taxon>
        <taxon>Agaricomycetidae</taxon>
        <taxon>Agaricales</taxon>
        <taxon>Marasmiineae</taxon>
        <taxon>Mycenaceae</taxon>
        <taxon>Mycena</taxon>
    </lineage>
</organism>
<keyword evidence="4" id="KW-0223">Dioxygenase</keyword>
<dbReference type="GO" id="GO:0004497">
    <property type="term" value="F:monooxygenase activity"/>
    <property type="evidence" value="ECO:0007669"/>
    <property type="project" value="InterPro"/>
</dbReference>
<proteinExistence type="predicted"/>
<keyword evidence="3 7" id="KW-0479">Metal-binding</keyword>
<dbReference type="InterPro" id="IPR001128">
    <property type="entry name" value="Cyt_P450"/>
</dbReference>
<name>A0A8H6VU04_MYCCL</name>
<dbReference type="GO" id="GO:0006631">
    <property type="term" value="P:fatty acid metabolic process"/>
    <property type="evidence" value="ECO:0007669"/>
    <property type="project" value="UniProtKB-ARBA"/>
</dbReference>
<gene>
    <name evidence="8" type="ORF">HMN09_01185800</name>
</gene>
<evidence type="ECO:0000313" key="8">
    <source>
        <dbReference type="EMBL" id="KAF7293897.1"/>
    </source>
</evidence>
<evidence type="ECO:0000256" key="7">
    <source>
        <dbReference type="PIRSR" id="PIRSR619791-2"/>
    </source>
</evidence>
<accession>A0A8H6VU04</accession>
<dbReference type="CDD" id="cd09817">
    <property type="entry name" value="linoleate_diol_synthase_like"/>
    <property type="match status" value="1"/>
</dbReference>
<dbReference type="GO" id="GO:0006979">
    <property type="term" value="P:response to oxidative stress"/>
    <property type="evidence" value="ECO:0007669"/>
    <property type="project" value="InterPro"/>
</dbReference>
<dbReference type="GO" id="GO:0020037">
    <property type="term" value="F:heme binding"/>
    <property type="evidence" value="ECO:0007669"/>
    <property type="project" value="InterPro"/>
</dbReference>
<dbReference type="AlphaFoldDB" id="A0A8H6VU04"/>
<dbReference type="InterPro" id="IPR037120">
    <property type="entry name" value="Haem_peroxidase_sf_animal"/>
</dbReference>
<feature type="binding site" description="axial binding residue" evidence="7">
    <location>
        <position position="388"/>
    </location>
    <ligand>
        <name>heme b</name>
        <dbReference type="ChEBI" id="CHEBI:60344"/>
    </ligand>
    <ligandPart>
        <name>Fe</name>
        <dbReference type="ChEBI" id="CHEBI:18248"/>
    </ligandPart>
</feature>
<reference evidence="8" key="1">
    <citation type="submission" date="2020-05" db="EMBL/GenBank/DDBJ databases">
        <title>Mycena genomes resolve the evolution of fungal bioluminescence.</title>
        <authorList>
            <person name="Tsai I.J."/>
        </authorList>
    </citation>
    <scope>NUCLEOTIDE SEQUENCE</scope>
    <source>
        <strain evidence="8">110903Hualien_Pintung</strain>
    </source>
</reference>
<dbReference type="InterPro" id="IPR019791">
    <property type="entry name" value="Haem_peroxidase_animal"/>
</dbReference>
<dbReference type="Gene3D" id="1.10.640.10">
    <property type="entry name" value="Haem peroxidase domain superfamily, animal type"/>
    <property type="match status" value="1"/>
</dbReference>
<dbReference type="PRINTS" id="PR00457">
    <property type="entry name" value="ANPEROXIDASE"/>
</dbReference>
<dbReference type="GO" id="GO:0005506">
    <property type="term" value="F:iron ion binding"/>
    <property type="evidence" value="ECO:0007669"/>
    <property type="project" value="InterPro"/>
</dbReference>
<dbReference type="Gene3D" id="1.10.630.10">
    <property type="entry name" value="Cytochrome P450"/>
    <property type="match status" value="1"/>
</dbReference>
<dbReference type="GO" id="GO:0051213">
    <property type="term" value="F:dioxygenase activity"/>
    <property type="evidence" value="ECO:0007669"/>
    <property type="project" value="UniProtKB-KW"/>
</dbReference>
<dbReference type="InterPro" id="IPR034812">
    <property type="entry name" value="Ppo-like_N"/>
</dbReference>
<dbReference type="InterPro" id="IPR050783">
    <property type="entry name" value="Oxylipin_biosynth_metab"/>
</dbReference>
<keyword evidence="9" id="KW-1185">Reference proteome</keyword>
<evidence type="ECO:0000256" key="5">
    <source>
        <dbReference type="ARBA" id="ARBA00023002"/>
    </source>
</evidence>
<evidence type="ECO:0000256" key="6">
    <source>
        <dbReference type="ARBA" id="ARBA00023004"/>
    </source>
</evidence>
<comment type="caution">
    <text evidence="8">The sequence shown here is derived from an EMBL/GenBank/DDBJ whole genome shotgun (WGS) entry which is preliminary data.</text>
</comment>
<evidence type="ECO:0000256" key="1">
    <source>
        <dbReference type="ARBA" id="ARBA00011881"/>
    </source>
</evidence>
<keyword evidence="8" id="KW-0575">Peroxidase</keyword>
<dbReference type="Pfam" id="PF00067">
    <property type="entry name" value="p450"/>
    <property type="match status" value="1"/>
</dbReference>
<dbReference type="SUPFAM" id="SSF48264">
    <property type="entry name" value="Cytochrome P450"/>
    <property type="match status" value="1"/>
</dbReference>
<evidence type="ECO:0000256" key="3">
    <source>
        <dbReference type="ARBA" id="ARBA00022723"/>
    </source>
</evidence>
<dbReference type="InterPro" id="IPR010255">
    <property type="entry name" value="Haem_peroxidase_sf"/>
</dbReference>
<keyword evidence="5" id="KW-0560">Oxidoreductase</keyword>
<dbReference type="GO" id="GO:0004601">
    <property type="term" value="F:peroxidase activity"/>
    <property type="evidence" value="ECO:0007669"/>
    <property type="project" value="UniProtKB-KW"/>
</dbReference>
<keyword evidence="6 7" id="KW-0408">Iron</keyword>
<protein>
    <submittedName>
        <fullName evidence="8">Heme peroxidase</fullName>
    </submittedName>
</protein>
<evidence type="ECO:0000256" key="4">
    <source>
        <dbReference type="ARBA" id="ARBA00022964"/>
    </source>
</evidence>
<dbReference type="SUPFAM" id="SSF48113">
    <property type="entry name" value="Heme-dependent peroxidases"/>
    <property type="match status" value="1"/>
</dbReference>
<dbReference type="PANTHER" id="PTHR11903:SF37">
    <property type="entry name" value="PSI-PRODUCING OXYGENASE A"/>
    <property type="match status" value="1"/>
</dbReference>
<dbReference type="EMBL" id="JACAZE010000020">
    <property type="protein sequence ID" value="KAF7293897.1"/>
    <property type="molecule type" value="Genomic_DNA"/>
</dbReference>
<dbReference type="GO" id="GO:0016705">
    <property type="term" value="F:oxidoreductase activity, acting on paired donors, with incorporation or reduction of molecular oxygen"/>
    <property type="evidence" value="ECO:0007669"/>
    <property type="project" value="InterPro"/>
</dbReference>